<evidence type="ECO:0000259" key="1">
    <source>
        <dbReference type="Pfam" id="PF13468"/>
    </source>
</evidence>
<dbReference type="SUPFAM" id="SSF54593">
    <property type="entry name" value="Glyoxalase/Bleomycin resistance protein/Dihydroxybiphenyl dioxygenase"/>
    <property type="match status" value="1"/>
</dbReference>
<dbReference type="Proteomes" id="UP000741863">
    <property type="component" value="Unassembled WGS sequence"/>
</dbReference>
<dbReference type="PANTHER" id="PTHR40265:SF1">
    <property type="entry name" value="GLYOXALASE-LIKE DOMAIN-CONTAINING PROTEIN"/>
    <property type="match status" value="1"/>
</dbReference>
<dbReference type="EMBL" id="JAFBEC010000016">
    <property type="protein sequence ID" value="MBM7634764.1"/>
    <property type="molecule type" value="Genomic_DNA"/>
</dbReference>
<dbReference type="RefSeq" id="WP_204699535.1">
    <property type="nucleotide sequence ID" value="NZ_JAFBEC010000016.1"/>
</dbReference>
<proteinExistence type="predicted"/>
<dbReference type="Pfam" id="PF13468">
    <property type="entry name" value="Glyoxalase_3"/>
    <property type="match status" value="1"/>
</dbReference>
<dbReference type="InterPro" id="IPR025870">
    <property type="entry name" value="Glyoxalase-like_dom"/>
</dbReference>
<gene>
    <name evidence="2" type="ORF">JOD17_003890</name>
</gene>
<evidence type="ECO:0000313" key="2">
    <source>
        <dbReference type="EMBL" id="MBM7634764.1"/>
    </source>
</evidence>
<accession>A0ABS2PH52</accession>
<reference evidence="2 3" key="1">
    <citation type="submission" date="2021-01" db="EMBL/GenBank/DDBJ databases">
        <title>Genomic Encyclopedia of Type Strains, Phase IV (KMG-IV): sequencing the most valuable type-strain genomes for metagenomic binning, comparative biology and taxonomic classification.</title>
        <authorList>
            <person name="Goeker M."/>
        </authorList>
    </citation>
    <scope>NUCLEOTIDE SEQUENCE [LARGE SCALE GENOMIC DNA]</scope>
    <source>
        <strain evidence="2 3">DSM 25540</strain>
    </source>
</reference>
<name>A0ABS2PH52_9BACL</name>
<protein>
    <recommendedName>
        <fullName evidence="1">Glyoxalase-like domain-containing protein</fullName>
    </recommendedName>
</protein>
<feature type="domain" description="Glyoxalase-like" evidence="1">
    <location>
        <begin position="7"/>
        <end position="200"/>
    </location>
</feature>
<sequence>MSLNISFDHVIHYINDAHELKDEWLNIGFHAVEGGRHEHRGSYNTLLHFGIEYIEFLAIDDFELFKRVGAQDVKDSPFYAIGDDQFEEGFYKVCIRTRNLDKLAERFREKGLQVNGPVPLSRKRPDGTLLEWSLLFVGDESSDLPLPFFIDWHETDEERIAGLKDASVIHPHEAGNTSITGFTMAVHDAKQTADNWSTWFELDVEEPAFDETLNATVYTLNLPGAKLHFAEPKGNGLVQDTLTKRGERPFELRLHNVNNVSSFTTKGAHYTISGGNNHA</sequence>
<evidence type="ECO:0000313" key="3">
    <source>
        <dbReference type="Proteomes" id="UP000741863"/>
    </source>
</evidence>
<dbReference type="PANTHER" id="PTHR40265">
    <property type="entry name" value="BLL2707 PROTEIN"/>
    <property type="match status" value="1"/>
</dbReference>
<comment type="caution">
    <text evidence="2">The sequence shown here is derived from an EMBL/GenBank/DDBJ whole genome shotgun (WGS) entry which is preliminary data.</text>
</comment>
<organism evidence="2 3">
    <name type="scientific">Geomicrobium sediminis</name>
    <dbReference type="NCBI Taxonomy" id="1347788"/>
    <lineage>
        <taxon>Bacteria</taxon>
        <taxon>Bacillati</taxon>
        <taxon>Bacillota</taxon>
        <taxon>Bacilli</taxon>
        <taxon>Bacillales</taxon>
        <taxon>Geomicrobium</taxon>
    </lineage>
</organism>
<dbReference type="InterPro" id="IPR029068">
    <property type="entry name" value="Glyas_Bleomycin-R_OHBP_Dase"/>
</dbReference>
<keyword evidence="3" id="KW-1185">Reference proteome</keyword>
<dbReference type="Gene3D" id="3.10.180.10">
    <property type="entry name" value="2,3-Dihydroxybiphenyl 1,2-Dioxygenase, domain 1"/>
    <property type="match status" value="1"/>
</dbReference>